<sequence>MTASAGIQVKREFESIGMPDDDYDIQPILPEKFRDYLFTLYPDLEEDDTRVSPTSLRIGENSLPAALESGETESLVAELRQKYEKVAAVERRIQSQVVDYLAMGGTISYDLDGATVSAADLTEDDYARLREDVRDALYQEVPGFESIQTIADLERLCALAARNRGTEPFRYQELVELFDVDRRTIADSYLPALAELYLLTGVTEYNNSRPRSVRLYLRDTGLVTALADGDAATVRNDFDREADLARVAAFDHTMRFAYGINATQGNDATPSVQYWRGRDGEVDFVFEIDGTPVPIGLAYQSREREESLEAVREFKKAYDAPVGFLLAGDTVRGSQPIEDLGESIIQLPYWLYLLLC</sequence>
<dbReference type="InterPro" id="IPR025420">
    <property type="entry name" value="DUF4143"/>
</dbReference>
<feature type="domain" description="DUF4143" evidence="1">
    <location>
        <begin position="140"/>
        <end position="295"/>
    </location>
</feature>
<evidence type="ECO:0000313" key="3">
    <source>
        <dbReference type="Proteomes" id="UP001596390"/>
    </source>
</evidence>
<dbReference type="PANTHER" id="PTHR43566">
    <property type="entry name" value="CONSERVED PROTEIN"/>
    <property type="match status" value="1"/>
</dbReference>
<name>A0ABD5YHA9_9EURY</name>
<reference evidence="2 3" key="1">
    <citation type="journal article" date="2019" name="Int. J. Syst. Evol. Microbiol.">
        <title>The Global Catalogue of Microorganisms (GCM) 10K type strain sequencing project: providing services to taxonomists for standard genome sequencing and annotation.</title>
        <authorList>
            <consortium name="The Broad Institute Genomics Platform"/>
            <consortium name="The Broad Institute Genome Sequencing Center for Infectious Disease"/>
            <person name="Wu L."/>
            <person name="Ma J."/>
        </authorList>
    </citation>
    <scope>NUCLEOTIDE SEQUENCE [LARGE SCALE GENOMIC DNA]</scope>
    <source>
        <strain evidence="2 3">Q85</strain>
    </source>
</reference>
<proteinExistence type="predicted"/>
<gene>
    <name evidence="2" type="ORF">ACFQMK_15800</name>
</gene>
<dbReference type="AlphaFoldDB" id="A0ABD5YHA9"/>
<dbReference type="PANTHER" id="PTHR43566:SF1">
    <property type="entry name" value="AAA+ ATPASE DOMAIN-CONTAINING PROTEIN"/>
    <property type="match status" value="1"/>
</dbReference>
<protein>
    <submittedName>
        <fullName evidence="2">DUF4143 domain-containing protein</fullName>
    </submittedName>
</protein>
<organism evidence="2 3">
    <name type="scientific">Halorubrum yunnanense</name>
    <dbReference type="NCBI Taxonomy" id="1526162"/>
    <lineage>
        <taxon>Archaea</taxon>
        <taxon>Methanobacteriati</taxon>
        <taxon>Methanobacteriota</taxon>
        <taxon>Stenosarchaea group</taxon>
        <taxon>Halobacteria</taxon>
        <taxon>Halobacteriales</taxon>
        <taxon>Haloferacaceae</taxon>
        <taxon>Halorubrum</taxon>
    </lineage>
</organism>
<dbReference type="EMBL" id="JBHSZZ010000089">
    <property type="protein sequence ID" value="MFC7188302.1"/>
    <property type="molecule type" value="Genomic_DNA"/>
</dbReference>
<dbReference type="RefSeq" id="WP_267665741.1">
    <property type="nucleotide sequence ID" value="NZ_JAODIX010000089.1"/>
</dbReference>
<comment type="caution">
    <text evidence="2">The sequence shown here is derived from an EMBL/GenBank/DDBJ whole genome shotgun (WGS) entry which is preliminary data.</text>
</comment>
<dbReference type="Proteomes" id="UP001596390">
    <property type="component" value="Unassembled WGS sequence"/>
</dbReference>
<evidence type="ECO:0000259" key="1">
    <source>
        <dbReference type="Pfam" id="PF13635"/>
    </source>
</evidence>
<accession>A0ABD5YHA9</accession>
<evidence type="ECO:0000313" key="2">
    <source>
        <dbReference type="EMBL" id="MFC7188302.1"/>
    </source>
</evidence>
<dbReference type="Pfam" id="PF13635">
    <property type="entry name" value="DUF4143"/>
    <property type="match status" value="1"/>
</dbReference>
<keyword evidence="3" id="KW-1185">Reference proteome</keyword>